<accession>A0A6L6PKT4</accession>
<dbReference type="Pfam" id="PF00561">
    <property type="entry name" value="Abhydrolase_1"/>
    <property type="match status" value="1"/>
</dbReference>
<keyword evidence="2" id="KW-0378">Hydrolase</keyword>
<dbReference type="Gene3D" id="3.40.50.1820">
    <property type="entry name" value="alpha/beta hydrolase"/>
    <property type="match status" value="1"/>
</dbReference>
<dbReference type="EMBL" id="WNKY01000021">
    <property type="protein sequence ID" value="MTV39584.1"/>
    <property type="molecule type" value="Genomic_DNA"/>
</dbReference>
<feature type="domain" description="AB hydrolase-1" evidence="1">
    <location>
        <begin position="6"/>
        <end position="247"/>
    </location>
</feature>
<dbReference type="RefSeq" id="WP_155465359.1">
    <property type="nucleotide sequence ID" value="NZ_WNKY01000021.1"/>
</dbReference>
<dbReference type="SUPFAM" id="SSF53474">
    <property type="entry name" value="alpha/beta-Hydrolases"/>
    <property type="match status" value="1"/>
</dbReference>
<name>A0A6L6PKT4_9BURK</name>
<sequence>MSYRYLFLHGGPAMGAAMERALYPERIDCHWWDQPRPVVGARRPCQDLCDAAEVELRRQAQLHGQPLTLLASSFGAVLATHLSRVAPRLIARIVLLSPVAELEQGLLRVARRVAQLSGQPAPALDAALARHDQAPGRESYWAVFHALLSHPALVKQYWLPGSPRADWFAQMLALPEMFDLAAHMAIADDYQRTPLLPQAVPFRGPVDIILGVADPLFDPVEAAAWWRRCYPQAQVRLAPAAHFPHLEWSLDACLA</sequence>
<gene>
    <name evidence="2" type="ORF">GM676_18645</name>
</gene>
<dbReference type="OrthoDB" id="9097038at2"/>
<evidence type="ECO:0000259" key="1">
    <source>
        <dbReference type="Pfam" id="PF00561"/>
    </source>
</evidence>
<reference evidence="2 3" key="1">
    <citation type="submission" date="2019-11" db="EMBL/GenBank/DDBJ databases">
        <title>Type strains purchased from KCTC, JCM and DSMZ.</title>
        <authorList>
            <person name="Lu H."/>
        </authorList>
    </citation>
    <scope>NUCLEOTIDE SEQUENCE [LARGE SCALE GENOMIC DNA]</scope>
    <source>
        <strain evidence="2 3">KCTC 22382</strain>
    </source>
</reference>
<dbReference type="Proteomes" id="UP000475582">
    <property type="component" value="Unassembled WGS sequence"/>
</dbReference>
<keyword evidence="3" id="KW-1185">Reference proteome</keyword>
<organism evidence="2 3">
    <name type="scientific">Duganella radicis</name>
    <dbReference type="NCBI Taxonomy" id="551988"/>
    <lineage>
        <taxon>Bacteria</taxon>
        <taxon>Pseudomonadati</taxon>
        <taxon>Pseudomonadota</taxon>
        <taxon>Betaproteobacteria</taxon>
        <taxon>Burkholderiales</taxon>
        <taxon>Oxalobacteraceae</taxon>
        <taxon>Telluria group</taxon>
        <taxon>Duganella</taxon>
    </lineage>
</organism>
<proteinExistence type="predicted"/>
<dbReference type="InterPro" id="IPR000073">
    <property type="entry name" value="AB_hydrolase_1"/>
</dbReference>
<protein>
    <submittedName>
        <fullName evidence="2">Alpha/beta hydrolase</fullName>
    </submittedName>
</protein>
<dbReference type="AlphaFoldDB" id="A0A6L6PKT4"/>
<comment type="caution">
    <text evidence="2">The sequence shown here is derived from an EMBL/GenBank/DDBJ whole genome shotgun (WGS) entry which is preliminary data.</text>
</comment>
<dbReference type="GO" id="GO:0016787">
    <property type="term" value="F:hydrolase activity"/>
    <property type="evidence" value="ECO:0007669"/>
    <property type="project" value="UniProtKB-KW"/>
</dbReference>
<evidence type="ECO:0000313" key="3">
    <source>
        <dbReference type="Proteomes" id="UP000475582"/>
    </source>
</evidence>
<dbReference type="InterPro" id="IPR029058">
    <property type="entry name" value="AB_hydrolase_fold"/>
</dbReference>
<evidence type="ECO:0000313" key="2">
    <source>
        <dbReference type="EMBL" id="MTV39584.1"/>
    </source>
</evidence>